<dbReference type="AlphaFoldDB" id="A0AAD5BKS9"/>
<sequence length="200" mass="22287">MKDRIERLIIFPFTAGCVSSSSVSVCLQHGKRPKEDIKSANTVCRSMEVVKEAKDTGNDEMVKDLSKFPTPSKPNIYIGFHRITRTIRSLSQSLVFKEVIEDQEMEMEIGLPTDVKHVTHIGFDGPLTHDANGCNHLAFSEFVSMCPDSMARFEVSPVVPTHVTHDTQNTSSESLDVKEPTHATHDTQNTSSESPDIKEK</sequence>
<evidence type="ECO:0000313" key="3">
    <source>
        <dbReference type="EMBL" id="KAI7725122.1"/>
    </source>
</evidence>
<dbReference type="EMBL" id="JAMZMK010012059">
    <property type="protein sequence ID" value="KAI7725122.1"/>
    <property type="molecule type" value="Genomic_DNA"/>
</dbReference>
<name>A0AAD5BKS9_AMBAR</name>
<protein>
    <recommendedName>
        <fullName evidence="2">CRIB domain-containing protein</fullName>
    </recommendedName>
</protein>
<dbReference type="CDD" id="cd00132">
    <property type="entry name" value="CRIB"/>
    <property type="match status" value="1"/>
</dbReference>
<keyword evidence="4" id="KW-1185">Reference proteome</keyword>
<accession>A0AAD5BKS9</accession>
<dbReference type="InterPro" id="IPR036936">
    <property type="entry name" value="CRIB_dom_sf"/>
</dbReference>
<dbReference type="InterPro" id="IPR044509">
    <property type="entry name" value="RIC2/4"/>
</dbReference>
<evidence type="ECO:0000313" key="4">
    <source>
        <dbReference type="Proteomes" id="UP001206925"/>
    </source>
</evidence>
<evidence type="ECO:0000256" key="1">
    <source>
        <dbReference type="SAM" id="MobiDB-lite"/>
    </source>
</evidence>
<dbReference type="Proteomes" id="UP001206925">
    <property type="component" value="Unassembled WGS sequence"/>
</dbReference>
<dbReference type="Gene3D" id="3.90.810.10">
    <property type="entry name" value="CRIB domain"/>
    <property type="match status" value="1"/>
</dbReference>
<feature type="region of interest" description="Disordered" evidence="1">
    <location>
        <begin position="163"/>
        <end position="200"/>
    </location>
</feature>
<dbReference type="PANTHER" id="PTHR46931:SF6">
    <property type="entry name" value="CRIB DOMAIN-CONTAINING PROTEIN RIC4"/>
    <property type="match status" value="1"/>
</dbReference>
<dbReference type="PROSITE" id="PS50108">
    <property type="entry name" value="CRIB"/>
    <property type="match status" value="1"/>
</dbReference>
<comment type="caution">
    <text evidence="3">The sequence shown here is derived from an EMBL/GenBank/DDBJ whole genome shotgun (WGS) entry which is preliminary data.</text>
</comment>
<dbReference type="InterPro" id="IPR000095">
    <property type="entry name" value="CRIB_dom"/>
</dbReference>
<feature type="domain" description="CRIB" evidence="2">
    <location>
        <begin position="109"/>
        <end position="122"/>
    </location>
</feature>
<gene>
    <name evidence="3" type="ORF">M8C21_005154</name>
</gene>
<evidence type="ECO:0000259" key="2">
    <source>
        <dbReference type="PROSITE" id="PS50108"/>
    </source>
</evidence>
<organism evidence="3 4">
    <name type="scientific">Ambrosia artemisiifolia</name>
    <name type="common">Common ragweed</name>
    <dbReference type="NCBI Taxonomy" id="4212"/>
    <lineage>
        <taxon>Eukaryota</taxon>
        <taxon>Viridiplantae</taxon>
        <taxon>Streptophyta</taxon>
        <taxon>Embryophyta</taxon>
        <taxon>Tracheophyta</taxon>
        <taxon>Spermatophyta</taxon>
        <taxon>Magnoliopsida</taxon>
        <taxon>eudicotyledons</taxon>
        <taxon>Gunneridae</taxon>
        <taxon>Pentapetalae</taxon>
        <taxon>asterids</taxon>
        <taxon>campanulids</taxon>
        <taxon>Asterales</taxon>
        <taxon>Asteraceae</taxon>
        <taxon>Asteroideae</taxon>
        <taxon>Heliantheae alliance</taxon>
        <taxon>Heliantheae</taxon>
        <taxon>Ambrosia</taxon>
    </lineage>
</organism>
<dbReference type="PANTHER" id="PTHR46931">
    <property type="entry name" value="CRIB DOMAIN-CONTAINING PROTEIN RIC2"/>
    <property type="match status" value="1"/>
</dbReference>
<feature type="compositionally biased region" description="Basic and acidic residues" evidence="1">
    <location>
        <begin position="175"/>
        <end position="185"/>
    </location>
</feature>
<proteinExistence type="predicted"/>
<reference evidence="3" key="1">
    <citation type="submission" date="2022-06" db="EMBL/GenBank/DDBJ databases">
        <title>Uncovering the hologenomic basis of an extraordinary plant invasion.</title>
        <authorList>
            <person name="Bieker V.C."/>
            <person name="Martin M.D."/>
            <person name="Gilbert T."/>
            <person name="Hodgins K."/>
            <person name="Battlay P."/>
            <person name="Petersen B."/>
            <person name="Wilson J."/>
        </authorList>
    </citation>
    <scope>NUCLEOTIDE SEQUENCE</scope>
    <source>
        <strain evidence="3">AA19_3_7</strain>
        <tissue evidence="3">Leaf</tissue>
    </source>
</reference>